<evidence type="ECO:0000256" key="1">
    <source>
        <dbReference type="SAM" id="Coils"/>
    </source>
</evidence>
<evidence type="ECO:0000313" key="3">
    <source>
        <dbReference type="Proteomes" id="UP001185927"/>
    </source>
</evidence>
<name>A0ABU4C3N1_RHOGO</name>
<evidence type="ECO:0000313" key="2">
    <source>
        <dbReference type="EMBL" id="MDV6270818.1"/>
    </source>
</evidence>
<comment type="caution">
    <text evidence="2">The sequence shown here is derived from an EMBL/GenBank/DDBJ whole genome shotgun (WGS) entry which is preliminary data.</text>
</comment>
<keyword evidence="1" id="KW-0175">Coiled coil</keyword>
<dbReference type="RefSeq" id="WP_317545247.1">
    <property type="nucleotide sequence ID" value="NZ_JAWLKB010000024.1"/>
</dbReference>
<sequence length="143" mass="15786">MIRPSGLPTTAVVSVEFAALLAESAERGVLPSVLALARRLGIANTTLRRNFPEVVDALSGRRQTARNRSTRNAPTTHIDALALENQQLRTRNRELTEHIALASSQIQQLSREAHQLRAELHQRTAVTTISMPRTSRASIPHID</sequence>
<organism evidence="2 3">
    <name type="scientific">Rhodococcus globerulus</name>
    <dbReference type="NCBI Taxonomy" id="33008"/>
    <lineage>
        <taxon>Bacteria</taxon>
        <taxon>Bacillati</taxon>
        <taxon>Actinomycetota</taxon>
        <taxon>Actinomycetes</taxon>
        <taxon>Mycobacteriales</taxon>
        <taxon>Nocardiaceae</taxon>
        <taxon>Rhodococcus</taxon>
    </lineage>
</organism>
<protein>
    <submittedName>
        <fullName evidence="2">Uncharacterized protein</fullName>
    </submittedName>
</protein>
<accession>A0ABU4C3N1</accession>
<keyword evidence="3" id="KW-1185">Reference proteome</keyword>
<proteinExistence type="predicted"/>
<reference evidence="2 3" key="1">
    <citation type="submission" date="2023-10" db="EMBL/GenBank/DDBJ databases">
        <title>Development of a sustainable strategy for remediation of hydrocarbon-contaminated territories based on the waste exchange concept.</title>
        <authorList>
            <person name="Krivoruchko A."/>
        </authorList>
    </citation>
    <scope>NUCLEOTIDE SEQUENCE [LARGE SCALE GENOMIC DNA]</scope>
    <source>
        <strain evidence="2 3">IEGM 1203</strain>
    </source>
</reference>
<gene>
    <name evidence="2" type="ORF">R3Q16_29740</name>
</gene>
<dbReference type="Proteomes" id="UP001185927">
    <property type="component" value="Unassembled WGS sequence"/>
</dbReference>
<dbReference type="EMBL" id="JAWLKB010000024">
    <property type="protein sequence ID" value="MDV6270818.1"/>
    <property type="molecule type" value="Genomic_DNA"/>
</dbReference>
<feature type="coiled-coil region" evidence="1">
    <location>
        <begin position="78"/>
        <end position="126"/>
    </location>
</feature>